<evidence type="ECO:0000313" key="5">
    <source>
        <dbReference type="Proteomes" id="UP000443582"/>
    </source>
</evidence>
<evidence type="ECO:0000313" key="4">
    <source>
        <dbReference type="EMBL" id="RZF21224.1"/>
    </source>
</evidence>
<dbReference type="RefSeq" id="WP_114706291.1">
    <property type="nucleotide sequence ID" value="NZ_QDKL01000002.1"/>
</dbReference>
<dbReference type="InterPro" id="IPR036291">
    <property type="entry name" value="NAD(P)-bd_dom_sf"/>
</dbReference>
<evidence type="ECO:0000256" key="1">
    <source>
        <dbReference type="ARBA" id="ARBA00009353"/>
    </source>
</evidence>
<dbReference type="SUPFAM" id="SSF51735">
    <property type="entry name" value="NAD(P)-binding Rossmann-fold domains"/>
    <property type="match status" value="1"/>
</dbReference>
<gene>
    <name evidence="4" type="ORF">DAY19_05955</name>
</gene>
<dbReference type="InterPro" id="IPR013549">
    <property type="entry name" value="DUF1731"/>
</dbReference>
<dbReference type="Pfam" id="PF08338">
    <property type="entry name" value="DUF1731"/>
    <property type="match status" value="1"/>
</dbReference>
<organism evidence="4 5">
    <name type="scientific">Halobacteriovorax vibrionivorans</name>
    <dbReference type="NCBI Taxonomy" id="2152716"/>
    <lineage>
        <taxon>Bacteria</taxon>
        <taxon>Pseudomonadati</taxon>
        <taxon>Bdellovibrionota</taxon>
        <taxon>Bacteriovoracia</taxon>
        <taxon>Bacteriovoracales</taxon>
        <taxon>Halobacteriovoraceae</taxon>
        <taxon>Halobacteriovorax</taxon>
    </lineage>
</organism>
<dbReference type="NCBIfam" id="TIGR01777">
    <property type="entry name" value="yfcH"/>
    <property type="match status" value="1"/>
</dbReference>
<sequence length="309" mass="34530">MKVLITGGTGFIGSFLTNSFLEHGYDEVRILTRNLEGRTSTPKVKYFEWDVEKGQMDMAALMGVNAIINLAGENIADGRWTTEKKDRIYNSRINATNLLYEKLKQLQSRGLPLPNKLISTSAIGIYGDRADEELKTDSDASDDFLGQVCRDWEAAAKKVSKLGISVKIIRVGVVLSSEGGALAKMLPAFKMGVAGRIGDGHQYMSWIHIRDLADLYRFLVEHETEKDIIHGVAPNPIENIDFTETLGRVLHRPTFIPLPEIAAKTIFGEMSHVLLDSQKVSCEETKDCGFEYSFNFLEAALRDTLRNRI</sequence>
<protein>
    <submittedName>
        <fullName evidence="4">TIGR01777 family protein</fullName>
    </submittedName>
</protein>
<comment type="similarity">
    <text evidence="1">Belongs to the NAD(P)-dependent epimerase/dehydratase family. SDR39U1 subfamily.</text>
</comment>
<dbReference type="InterPro" id="IPR010099">
    <property type="entry name" value="SDR39U1"/>
</dbReference>
<accession>A0ABY0IE62</accession>
<evidence type="ECO:0000259" key="3">
    <source>
        <dbReference type="Pfam" id="PF08338"/>
    </source>
</evidence>
<dbReference type="Proteomes" id="UP000443582">
    <property type="component" value="Unassembled WGS sequence"/>
</dbReference>
<dbReference type="Gene3D" id="3.40.50.720">
    <property type="entry name" value="NAD(P)-binding Rossmann-like Domain"/>
    <property type="match status" value="1"/>
</dbReference>
<dbReference type="PANTHER" id="PTHR11092:SF0">
    <property type="entry name" value="EPIMERASE FAMILY PROTEIN SDR39U1"/>
    <property type="match status" value="1"/>
</dbReference>
<evidence type="ECO:0000259" key="2">
    <source>
        <dbReference type="Pfam" id="PF01370"/>
    </source>
</evidence>
<dbReference type="EMBL" id="QDKL01000002">
    <property type="protein sequence ID" value="RZF21224.1"/>
    <property type="molecule type" value="Genomic_DNA"/>
</dbReference>
<dbReference type="InterPro" id="IPR001509">
    <property type="entry name" value="Epimerase_deHydtase"/>
</dbReference>
<dbReference type="PANTHER" id="PTHR11092">
    <property type="entry name" value="SUGAR NUCLEOTIDE EPIMERASE RELATED"/>
    <property type="match status" value="1"/>
</dbReference>
<feature type="domain" description="DUF1731" evidence="3">
    <location>
        <begin position="258"/>
        <end position="303"/>
    </location>
</feature>
<feature type="domain" description="NAD-dependent epimerase/dehydratase" evidence="2">
    <location>
        <begin position="3"/>
        <end position="224"/>
    </location>
</feature>
<comment type="caution">
    <text evidence="4">The sequence shown here is derived from an EMBL/GenBank/DDBJ whole genome shotgun (WGS) entry which is preliminary data.</text>
</comment>
<name>A0ABY0IE62_9BACT</name>
<dbReference type="Pfam" id="PF01370">
    <property type="entry name" value="Epimerase"/>
    <property type="match status" value="1"/>
</dbReference>
<proteinExistence type="inferred from homology"/>
<reference evidence="5" key="1">
    <citation type="journal article" date="2019" name="Int. J. Syst. Evol. Microbiol.">
        <title>Halobacteriovorax valvorus sp. nov., a novel prokaryotic predator isolated from coastal seawater of China.</title>
        <authorList>
            <person name="Chen M.-X."/>
        </authorList>
    </citation>
    <scope>NUCLEOTIDE SEQUENCE [LARGE SCALE GENOMIC DNA]</scope>
    <source>
        <strain evidence="5">BL9</strain>
    </source>
</reference>
<keyword evidence="5" id="KW-1185">Reference proteome</keyword>
<dbReference type="CDD" id="cd05242">
    <property type="entry name" value="SDR_a8"/>
    <property type="match status" value="1"/>
</dbReference>